<dbReference type="AlphaFoldDB" id="A0A8J9ZA49"/>
<proteinExistence type="predicted"/>
<evidence type="ECO:0000313" key="2">
    <source>
        <dbReference type="EMBL" id="CAH1250114.1"/>
    </source>
</evidence>
<gene>
    <name evidence="2" type="primary">Hypp8770</name>
    <name evidence="2" type="ORF">BLAG_LOCUS10971</name>
</gene>
<dbReference type="Pfam" id="PF03372">
    <property type="entry name" value="Exo_endo_phos"/>
    <property type="match status" value="1"/>
</dbReference>
<keyword evidence="3" id="KW-1185">Reference proteome</keyword>
<dbReference type="GO" id="GO:0003824">
    <property type="term" value="F:catalytic activity"/>
    <property type="evidence" value="ECO:0007669"/>
    <property type="project" value="InterPro"/>
</dbReference>
<sequence length="477" mass="54237">MLDHDDSGRPERQSAIIDRELLRYRVDVAALSETRLKGHGQLTEKNYTFLWSGSDQHQTGVAFAIHKDMLTRLADVPSALSNRLSCARIRLAEKRFLTLVDVNAPTMTYDDATRANFYADLGRVLSNVPKSDKLIVLGDFNARVGSDCPGWGRVLGTQARGRTNSNGSLLLELCTELDLAITNTFFAMADKWYYSWMHPRSRAWHLLDFILVRRDDLRDIKSTRVMRGATYETDHLMVRAVCNLRIAPVRRKRARQPLRKLDVSLLQQKAEDLVNKVSDSTNQLTDHNTEDVGVNERWGQISSAVYAAAKEVLGHPRRRHADWFDQNDADIEKLMAEVRVCRQQALSGVLQRATRRMKNEWWDSKAEELQGYADAHMTRAFYDGLKAVYGLRHSGSNPVLSADGATLHTTPEEVLRRWKEHFQQLLNRPSTVDSAAIERLEQRPTREDLDGPPTLDELQQALKSLKAGKTLRHCAAQ</sequence>
<dbReference type="PANTHER" id="PTHR23227">
    <property type="entry name" value="BUCENTAUR RELATED"/>
    <property type="match status" value="1"/>
</dbReference>
<evidence type="ECO:0000313" key="3">
    <source>
        <dbReference type="Proteomes" id="UP000838412"/>
    </source>
</evidence>
<accession>A0A8J9ZA49</accession>
<name>A0A8J9ZA49_BRALA</name>
<dbReference type="CDD" id="cd09076">
    <property type="entry name" value="L1-EN"/>
    <property type="match status" value="1"/>
</dbReference>
<dbReference type="InterPro" id="IPR036691">
    <property type="entry name" value="Endo/exonu/phosph_ase_sf"/>
</dbReference>
<protein>
    <submittedName>
        <fullName evidence="2">Hypp8770 protein</fullName>
    </submittedName>
</protein>
<dbReference type="InterPro" id="IPR005135">
    <property type="entry name" value="Endo/exonuclease/phosphatase"/>
</dbReference>
<dbReference type="EMBL" id="OV696703">
    <property type="protein sequence ID" value="CAH1250114.1"/>
    <property type="molecule type" value="Genomic_DNA"/>
</dbReference>
<dbReference type="InterPro" id="IPR027124">
    <property type="entry name" value="Swc5/CFDP1/2"/>
</dbReference>
<organism evidence="2 3">
    <name type="scientific">Branchiostoma lanceolatum</name>
    <name type="common">Common lancelet</name>
    <name type="synonym">Amphioxus lanceolatum</name>
    <dbReference type="NCBI Taxonomy" id="7740"/>
    <lineage>
        <taxon>Eukaryota</taxon>
        <taxon>Metazoa</taxon>
        <taxon>Chordata</taxon>
        <taxon>Cephalochordata</taxon>
        <taxon>Leptocardii</taxon>
        <taxon>Amphioxiformes</taxon>
        <taxon>Branchiostomatidae</taxon>
        <taxon>Branchiostoma</taxon>
    </lineage>
</organism>
<evidence type="ECO:0000259" key="1">
    <source>
        <dbReference type="Pfam" id="PF03372"/>
    </source>
</evidence>
<feature type="domain" description="Endonuclease/exonuclease/phosphatase" evidence="1">
    <location>
        <begin position="7"/>
        <end position="223"/>
    </location>
</feature>
<dbReference type="Gene3D" id="3.60.10.10">
    <property type="entry name" value="Endonuclease/exonuclease/phosphatase"/>
    <property type="match status" value="1"/>
</dbReference>
<dbReference type="Proteomes" id="UP000838412">
    <property type="component" value="Chromosome 18"/>
</dbReference>
<dbReference type="PANTHER" id="PTHR23227:SF85">
    <property type="entry name" value="CRANIOFACIAL DEVELOPMENT PROTEIN 2"/>
    <property type="match status" value="1"/>
</dbReference>
<reference evidence="2" key="1">
    <citation type="submission" date="2022-01" db="EMBL/GenBank/DDBJ databases">
        <authorList>
            <person name="Braso-Vives M."/>
        </authorList>
    </citation>
    <scope>NUCLEOTIDE SEQUENCE</scope>
</reference>
<dbReference type="SUPFAM" id="SSF56219">
    <property type="entry name" value="DNase I-like"/>
    <property type="match status" value="1"/>
</dbReference>
<dbReference type="OrthoDB" id="5977725at2759"/>